<feature type="compositionally biased region" description="Basic and acidic residues" evidence="2">
    <location>
        <begin position="936"/>
        <end position="949"/>
    </location>
</feature>
<keyword evidence="4" id="KW-1185">Reference proteome</keyword>
<reference evidence="3" key="2">
    <citation type="journal article" date="2019" name="IMA Fungus">
        <title>Genome sequencing and comparison of five Tilletia species to identify candidate genes for the detection of regulated species infecting wheat.</title>
        <authorList>
            <person name="Nguyen H.D.T."/>
            <person name="Sultana T."/>
            <person name="Kesanakurti P."/>
            <person name="Hambleton S."/>
        </authorList>
    </citation>
    <scope>NUCLEOTIDE SEQUENCE</scope>
    <source>
        <strain evidence="3">DAOMC 236416</strain>
    </source>
</reference>
<evidence type="ECO:0000313" key="4">
    <source>
        <dbReference type="Proteomes" id="UP000077521"/>
    </source>
</evidence>
<evidence type="ECO:0000256" key="1">
    <source>
        <dbReference type="ARBA" id="ARBA00007238"/>
    </source>
</evidence>
<feature type="compositionally biased region" description="Basic and acidic residues" evidence="2">
    <location>
        <begin position="1021"/>
        <end position="1035"/>
    </location>
</feature>
<dbReference type="Gene3D" id="1.20.200.10">
    <property type="entry name" value="Fumarase/aspartase (Central domain)"/>
    <property type="match status" value="1"/>
</dbReference>
<feature type="region of interest" description="Disordered" evidence="2">
    <location>
        <begin position="933"/>
        <end position="960"/>
    </location>
</feature>
<proteinExistence type="inferred from homology"/>
<dbReference type="CDD" id="cd00332">
    <property type="entry name" value="PAL-HAL"/>
    <property type="match status" value="1"/>
</dbReference>
<name>A0A8T8T9X1_9BASI</name>
<comment type="similarity">
    <text evidence="1">Belongs to the PAL/histidase family.</text>
</comment>
<accession>A0A8T8T9X1</accession>
<feature type="region of interest" description="Disordered" evidence="2">
    <location>
        <begin position="1007"/>
        <end position="1040"/>
    </location>
</feature>
<dbReference type="InterPro" id="IPR001106">
    <property type="entry name" value="Aromatic_Lyase"/>
</dbReference>
<dbReference type="Proteomes" id="UP000077521">
    <property type="component" value="Unassembled WGS sequence"/>
</dbReference>
<dbReference type="InterPro" id="IPR023144">
    <property type="entry name" value="Phe_NH3-lyase_shielding_dom_sf"/>
</dbReference>
<dbReference type="Gene3D" id="1.10.274.20">
    <property type="entry name" value="Phenylalanine ammonia-lyase 1, domain 3"/>
    <property type="match status" value="1"/>
</dbReference>
<protein>
    <recommendedName>
        <fullName evidence="5">L-Aspartase-like protein</fullName>
    </recommendedName>
</protein>
<feature type="compositionally biased region" description="Low complexity" evidence="2">
    <location>
        <begin position="31"/>
        <end position="49"/>
    </location>
</feature>
<evidence type="ECO:0008006" key="5">
    <source>
        <dbReference type="Google" id="ProtNLM"/>
    </source>
</evidence>
<dbReference type="SUPFAM" id="SSF48557">
    <property type="entry name" value="L-aspartase-like"/>
    <property type="match status" value="1"/>
</dbReference>
<feature type="region of interest" description="Disordered" evidence="2">
    <location>
        <begin position="1067"/>
        <end position="1101"/>
    </location>
</feature>
<sequence>MSNPKLGQKGEGTAPRSKILGSIVRTLRGDSIGASKSKASEASGSIASSDNLSIHRTRSRTVSSAGGIDSGEHASSSDANTNRLGLALSAESSKLSLLPNTSDLTPNFEPHRASVMGLSLPRYPPPASNPALGHRAMVLDLLHVLVGSSSSFKRVQLDGATLTLADFVAISRFGAGCEPHVGRKMELARSCDILKDTVEAGHVVYGTNTMFGGNATSRTDPMKVQHALTGLLYGIIPPELTLEVTAPFTLPADSSRFDGGNTNSGHGMGGSGSRSGGSSSSAQFASTVAQSHVLPAAWVRGAMLLRLNSFMRGNSAVRWEVVETLSQMIAEEITPVVPSQGSISASGDLSPLAYIAFAMAGNPGVQVLRGRGSAVMLCSCSMALRSSSISPLTFSPKEVLAITNGTSVSCSVAAHSLADAHILMVLAQLVSAANAEAMMASSDSYDAFLSDDCRPHPGQVEVAANLRSFLIGSCFTHSGKQPSSPLARCLQLALDLSDTEAGQLSMIGDGFFLHQDRYPFRTAPQWLGPPLEDLMHAHKTLTTEMNSSTDNPLVDVSSSMAPRILHGGNFQALAVTNATEKVRDVAAYVGRILFAQQEELVNPALSCGLPSNLTLGEPSTEGGFKGVSIGCAALTSELGYLASRAGHFVQSAEMHNQSLNSLALISARSTATSVETLTKLLCSAIIMACQAMDVRTCFISHLRLLASELSKWFGLSDTIKPSCSVSMRGSPSSEHAGDTRLRQKALHKLMAAIALALMRHTSLDSERRALIAAKEGTLVMLQTEMDMMEMQMSQQTSKEKASGKKQRSSTYCFGTLMAGAQLYLQTNGMAQAPGYKRQSRRASADSVAPEMWKLQRTTSGETEASMYTDAATSMGNPFSIPSATSTPEQFRETTTEAPSDPTMLLFQVLEPALAHVIQKTFERSRDAYFRASRQLSADRTDPSDWDRKTGNRKRAAQSMTSSFGAVKLPTSPLPFVGKGPAALYKMVRFQFGIKMHRSVSLDQPGFANVRAPSKAPGRRNFKSEDVPTRDREDGKGNFPVANMVDNRASAFSSSTIRALQNALPGGRSSFVERRTADRSNVEDEDGCDSDEEENEGPRRTLGEKLSLLYDALRDPRKLLGGLHDVLQPDR</sequence>
<reference evidence="3" key="1">
    <citation type="submission" date="2016-04" db="EMBL/GenBank/DDBJ databases">
        <authorList>
            <person name="Nguyen H.D."/>
            <person name="Samba Siva P."/>
            <person name="Cullis J."/>
            <person name="Levesque C.A."/>
            <person name="Hambleton S."/>
        </authorList>
    </citation>
    <scope>NUCLEOTIDE SEQUENCE</scope>
    <source>
        <strain evidence="3">DAOMC 236416</strain>
    </source>
</reference>
<evidence type="ECO:0000256" key="2">
    <source>
        <dbReference type="SAM" id="MobiDB-lite"/>
    </source>
</evidence>
<dbReference type="InterPro" id="IPR024083">
    <property type="entry name" value="Fumarase/histidase_N"/>
</dbReference>
<feature type="region of interest" description="Disordered" evidence="2">
    <location>
        <begin position="253"/>
        <end position="281"/>
    </location>
</feature>
<dbReference type="GO" id="GO:0016841">
    <property type="term" value="F:ammonia-lyase activity"/>
    <property type="evidence" value="ECO:0007669"/>
    <property type="project" value="InterPro"/>
</dbReference>
<dbReference type="AlphaFoldDB" id="A0A8T8T9X1"/>
<feature type="compositionally biased region" description="Basic and acidic residues" evidence="2">
    <location>
        <begin position="1070"/>
        <end position="1081"/>
    </location>
</feature>
<evidence type="ECO:0000313" key="3">
    <source>
        <dbReference type="EMBL" id="KAE8258231.1"/>
    </source>
</evidence>
<gene>
    <name evidence="3" type="ORF">A4X13_0g1818</name>
</gene>
<dbReference type="InterPro" id="IPR008948">
    <property type="entry name" value="L-Aspartase-like"/>
</dbReference>
<dbReference type="Pfam" id="PF00221">
    <property type="entry name" value="Lyase_aromatic"/>
    <property type="match status" value="1"/>
</dbReference>
<dbReference type="EMBL" id="LWDF02000078">
    <property type="protein sequence ID" value="KAE8258231.1"/>
    <property type="molecule type" value="Genomic_DNA"/>
</dbReference>
<dbReference type="PANTHER" id="PTHR10362">
    <property type="entry name" value="HISTIDINE AMMONIA-LYASE"/>
    <property type="match status" value="1"/>
</dbReference>
<organism evidence="3 4">
    <name type="scientific">Tilletia indica</name>
    <dbReference type="NCBI Taxonomy" id="43049"/>
    <lineage>
        <taxon>Eukaryota</taxon>
        <taxon>Fungi</taxon>
        <taxon>Dikarya</taxon>
        <taxon>Basidiomycota</taxon>
        <taxon>Ustilaginomycotina</taxon>
        <taxon>Exobasidiomycetes</taxon>
        <taxon>Tilletiales</taxon>
        <taxon>Tilletiaceae</taxon>
        <taxon>Tilletia</taxon>
    </lineage>
</organism>
<dbReference type="Gene3D" id="1.10.275.10">
    <property type="entry name" value="Fumarase/aspartase (N-terminal domain)"/>
    <property type="match status" value="1"/>
</dbReference>
<comment type="caution">
    <text evidence="3">The sequence shown here is derived from an EMBL/GenBank/DDBJ whole genome shotgun (WGS) entry which is preliminary data.</text>
</comment>
<feature type="compositionally biased region" description="Gly residues" evidence="2">
    <location>
        <begin position="266"/>
        <end position="275"/>
    </location>
</feature>
<feature type="compositionally biased region" description="Acidic residues" evidence="2">
    <location>
        <begin position="1082"/>
        <end position="1094"/>
    </location>
</feature>
<dbReference type="PROSITE" id="PS00488">
    <property type="entry name" value="PAL_HISTIDASE"/>
    <property type="match status" value="1"/>
</dbReference>
<feature type="compositionally biased region" description="Polar residues" evidence="2">
    <location>
        <begin position="50"/>
        <end position="64"/>
    </location>
</feature>
<dbReference type="InterPro" id="IPR022313">
    <property type="entry name" value="Phe/His_NH3-lyase_AS"/>
</dbReference>
<feature type="region of interest" description="Disordered" evidence="2">
    <location>
        <begin position="1"/>
        <end position="80"/>
    </location>
</feature>